<dbReference type="NCBIfam" id="TIGR02499">
    <property type="entry name" value="HrpE_YscL_not"/>
    <property type="match status" value="1"/>
</dbReference>
<comment type="function">
    <text evidence="1">Needed for flagellar regrowth and assembly.</text>
</comment>
<evidence type="ECO:0000256" key="9">
    <source>
        <dbReference type="ARBA" id="ARBA00023225"/>
    </source>
</evidence>
<keyword evidence="9" id="KW-1006">Bacterial flagellum protein export</keyword>
<feature type="domain" description="Flagellar assembly protein FliH/Type III secretion system HrpE" evidence="12">
    <location>
        <begin position="110"/>
        <end position="213"/>
    </location>
</feature>
<keyword evidence="8" id="KW-0653">Protein transport</keyword>
<dbReference type="OrthoDB" id="6008834at2"/>
<organism evidence="13 14">
    <name type="scientific">Hydrogenophaga taeniospiralis CCUG 15921</name>
    <dbReference type="NCBI Taxonomy" id="1281780"/>
    <lineage>
        <taxon>Bacteria</taxon>
        <taxon>Pseudomonadati</taxon>
        <taxon>Pseudomonadota</taxon>
        <taxon>Betaproteobacteria</taxon>
        <taxon>Burkholderiales</taxon>
        <taxon>Comamonadaceae</taxon>
        <taxon>Hydrogenophaga</taxon>
    </lineage>
</organism>
<evidence type="ECO:0000256" key="3">
    <source>
        <dbReference type="ARBA" id="ARBA00006602"/>
    </source>
</evidence>
<proteinExistence type="inferred from homology"/>
<dbReference type="Proteomes" id="UP001152876">
    <property type="component" value="Unassembled WGS sequence"/>
</dbReference>
<dbReference type="PANTHER" id="PTHR34982:SF1">
    <property type="entry name" value="FLAGELLAR ASSEMBLY PROTEIN FLIH"/>
    <property type="match status" value="1"/>
</dbReference>
<dbReference type="EMBL" id="AOGK01000024">
    <property type="protein sequence ID" value="MDG5977679.1"/>
    <property type="molecule type" value="Genomic_DNA"/>
</dbReference>
<evidence type="ECO:0000256" key="1">
    <source>
        <dbReference type="ARBA" id="ARBA00003041"/>
    </source>
</evidence>
<accession>A0A9X4NWS6</accession>
<dbReference type="GO" id="GO:0030254">
    <property type="term" value="P:protein secretion by the type III secretion system"/>
    <property type="evidence" value="ECO:0007669"/>
    <property type="project" value="InterPro"/>
</dbReference>
<reference evidence="13" key="1">
    <citation type="submission" date="2013-01" db="EMBL/GenBank/DDBJ databases">
        <title>Genome draft of Hydrogenophaga taeniospiralis 2K1.</title>
        <authorList>
            <person name="Gomila M."/>
            <person name="Lalucat J."/>
        </authorList>
    </citation>
    <scope>NUCLEOTIDE SEQUENCE</scope>
    <source>
        <strain evidence="13">CCUG 15921</strain>
    </source>
</reference>
<dbReference type="GO" id="GO:0005829">
    <property type="term" value="C:cytosol"/>
    <property type="evidence" value="ECO:0007669"/>
    <property type="project" value="TreeGrafter"/>
</dbReference>
<evidence type="ECO:0000256" key="10">
    <source>
        <dbReference type="ARBA" id="ARBA00024335"/>
    </source>
</evidence>
<dbReference type="RefSeq" id="WP_068175158.1">
    <property type="nucleotide sequence ID" value="NZ_AOGK01000024.1"/>
</dbReference>
<dbReference type="InterPro" id="IPR051472">
    <property type="entry name" value="T3SS_Stator/FliH"/>
</dbReference>
<evidence type="ECO:0000256" key="2">
    <source>
        <dbReference type="ARBA" id="ARBA00004496"/>
    </source>
</evidence>
<comment type="subcellular location">
    <subcellularLocation>
        <location evidence="2">Cytoplasm</location>
    </subcellularLocation>
</comment>
<dbReference type="AlphaFoldDB" id="A0A9X4NWS6"/>
<dbReference type="Pfam" id="PF02108">
    <property type="entry name" value="FliH"/>
    <property type="match status" value="1"/>
</dbReference>
<keyword evidence="14" id="KW-1185">Reference proteome</keyword>
<evidence type="ECO:0000256" key="6">
    <source>
        <dbReference type="ARBA" id="ARBA00022490"/>
    </source>
</evidence>
<evidence type="ECO:0000256" key="11">
    <source>
        <dbReference type="ARBA" id="ARBA00040494"/>
    </source>
</evidence>
<dbReference type="PANTHER" id="PTHR34982">
    <property type="entry name" value="YOP PROTEINS TRANSLOCATION PROTEIN L"/>
    <property type="match status" value="1"/>
</dbReference>
<dbReference type="InterPro" id="IPR012842">
    <property type="entry name" value="T3SS_SctL/SctL2"/>
</dbReference>
<evidence type="ECO:0000313" key="13">
    <source>
        <dbReference type="EMBL" id="MDG5977679.1"/>
    </source>
</evidence>
<dbReference type="InterPro" id="IPR018035">
    <property type="entry name" value="Flagellar_FliH/T3SS_HrpE"/>
</dbReference>
<evidence type="ECO:0000256" key="4">
    <source>
        <dbReference type="ARBA" id="ARBA00016507"/>
    </source>
</evidence>
<evidence type="ECO:0000256" key="5">
    <source>
        <dbReference type="ARBA" id="ARBA00022448"/>
    </source>
</evidence>
<evidence type="ECO:0000256" key="7">
    <source>
        <dbReference type="ARBA" id="ARBA00022795"/>
    </source>
</evidence>
<keyword evidence="6" id="KW-0963">Cytoplasm</keyword>
<sequence length="247" mass="26745">MVIWLHGRTGDVGVEDGIVPAAHVGALAEFDQLRQALEERHDHIVQVAHDEARALLAQARQEAAQLRDHALADAERVRQEAYEDGLRKAALEWHEQQTGRVIDKAQMVRGMHEKLATIVTAAVERIVHTEQRQGLYQRALRSVQGLAQGASALALRVNAADYEHAQAAIGSLDALQVHGLHIEVKVDPALKPGGCVFESEVGILDASLHTQLDGLRAAMDRAVRKALTEGEGDSLGLGVHEDAHATA</sequence>
<keyword evidence="5" id="KW-0813">Transport</keyword>
<comment type="similarity">
    <text evidence="3">Belongs to the FliH family.</text>
</comment>
<evidence type="ECO:0000313" key="14">
    <source>
        <dbReference type="Proteomes" id="UP001152876"/>
    </source>
</evidence>
<keyword evidence="7" id="KW-1005">Bacterial flagellum biogenesis</keyword>
<protein>
    <recommendedName>
        <fullName evidence="4">Flagellar assembly protein FliH</fullName>
    </recommendedName>
    <alternativeName>
        <fullName evidence="11">Type 3 secretion system stator protein</fullName>
    </alternativeName>
</protein>
<evidence type="ECO:0000256" key="8">
    <source>
        <dbReference type="ARBA" id="ARBA00022927"/>
    </source>
</evidence>
<dbReference type="GO" id="GO:0044781">
    <property type="term" value="P:bacterial-type flagellum organization"/>
    <property type="evidence" value="ECO:0007669"/>
    <property type="project" value="UniProtKB-KW"/>
</dbReference>
<evidence type="ECO:0000259" key="12">
    <source>
        <dbReference type="Pfam" id="PF02108"/>
    </source>
</evidence>
<name>A0A9X4NWS6_9BURK</name>
<comment type="similarity">
    <text evidence="10">Belongs to the SctL stator family.</text>
</comment>
<comment type="caution">
    <text evidence="13">The sequence shown here is derived from an EMBL/GenBank/DDBJ whole genome shotgun (WGS) entry which is preliminary data.</text>
</comment>
<gene>
    <name evidence="13" type="ORF">H010_20656</name>
</gene>